<feature type="repeat" description="Pumilio" evidence="10">
    <location>
        <begin position="622"/>
        <end position="657"/>
    </location>
</feature>
<dbReference type="STRING" id="554155.C5FKW2"/>
<proteinExistence type="inferred from homology"/>
<dbReference type="FunFam" id="1.25.10.10:FF:000004">
    <property type="entry name" value="Pumilio homolog 1 isoform 2"/>
    <property type="match status" value="1"/>
</dbReference>
<evidence type="ECO:0000256" key="5">
    <source>
        <dbReference type="ARBA" id="ARBA00022737"/>
    </source>
</evidence>
<feature type="region of interest" description="Disordered" evidence="11">
    <location>
        <begin position="355"/>
        <end position="376"/>
    </location>
</feature>
<feature type="compositionally biased region" description="Low complexity" evidence="11">
    <location>
        <begin position="168"/>
        <end position="179"/>
    </location>
</feature>
<gene>
    <name evidence="13" type="ORF">MCYG_03153</name>
</gene>
<evidence type="ECO:0000256" key="3">
    <source>
        <dbReference type="ARBA" id="ARBA00022517"/>
    </source>
</evidence>
<keyword evidence="6" id="KW-0694">RNA-binding</keyword>
<evidence type="ECO:0000313" key="14">
    <source>
        <dbReference type="Proteomes" id="UP000002035"/>
    </source>
</evidence>
<evidence type="ECO:0000256" key="4">
    <source>
        <dbReference type="ARBA" id="ARBA00022552"/>
    </source>
</evidence>
<dbReference type="InterPro" id="IPR011989">
    <property type="entry name" value="ARM-like"/>
</dbReference>
<protein>
    <recommendedName>
        <fullName evidence="9">Pumilio homology domain family member 3</fullName>
    </recommendedName>
</protein>
<dbReference type="OMA" id="CSYGKQI"/>
<dbReference type="GO" id="GO:0005737">
    <property type="term" value="C:cytoplasm"/>
    <property type="evidence" value="ECO:0007669"/>
    <property type="project" value="UniProtKB-SubCell"/>
</dbReference>
<keyword evidence="3" id="KW-0690">Ribosome biogenesis</keyword>
<dbReference type="Pfam" id="PF00806">
    <property type="entry name" value="PUF"/>
    <property type="match status" value="8"/>
</dbReference>
<dbReference type="InterPro" id="IPR033133">
    <property type="entry name" value="PUM-HD"/>
</dbReference>
<organism evidence="13 14">
    <name type="scientific">Arthroderma otae (strain ATCC MYA-4605 / CBS 113480)</name>
    <name type="common">Microsporum canis</name>
    <dbReference type="NCBI Taxonomy" id="554155"/>
    <lineage>
        <taxon>Eukaryota</taxon>
        <taxon>Fungi</taxon>
        <taxon>Dikarya</taxon>
        <taxon>Ascomycota</taxon>
        <taxon>Pezizomycotina</taxon>
        <taxon>Eurotiomycetes</taxon>
        <taxon>Eurotiomycetidae</taxon>
        <taxon>Onygenales</taxon>
        <taxon>Arthrodermataceae</taxon>
        <taxon>Microsporum</taxon>
    </lineage>
</organism>
<comment type="function">
    <text evidence="7">RNA-binding nucleolar protein required for pre-rRNA processing. Involved in production of 18S rRNA and assembly of small ribosomal subunit.</text>
</comment>
<feature type="compositionally biased region" description="Polar residues" evidence="11">
    <location>
        <begin position="150"/>
        <end position="160"/>
    </location>
</feature>
<dbReference type="PANTHER" id="PTHR12537:SF12">
    <property type="entry name" value="MATERNAL PROTEIN PUMILIO"/>
    <property type="match status" value="1"/>
</dbReference>
<dbReference type="EMBL" id="DS995703">
    <property type="protein sequence ID" value="EEQ30334.1"/>
    <property type="molecule type" value="Genomic_DNA"/>
</dbReference>
<dbReference type="GO" id="GO:0006364">
    <property type="term" value="P:rRNA processing"/>
    <property type="evidence" value="ECO:0007669"/>
    <property type="project" value="UniProtKB-KW"/>
</dbReference>
<feature type="repeat" description="Pumilio" evidence="10">
    <location>
        <begin position="514"/>
        <end position="549"/>
    </location>
</feature>
<dbReference type="SUPFAM" id="SSF48371">
    <property type="entry name" value="ARM repeat"/>
    <property type="match status" value="1"/>
</dbReference>
<dbReference type="RefSeq" id="XP_002847647.1">
    <property type="nucleotide sequence ID" value="XM_002847601.1"/>
</dbReference>
<feature type="compositionally biased region" description="Polar residues" evidence="11">
    <location>
        <begin position="476"/>
        <end position="495"/>
    </location>
</feature>
<feature type="repeat" description="Pumilio" evidence="10">
    <location>
        <begin position="550"/>
        <end position="585"/>
    </location>
</feature>
<comment type="similarity">
    <text evidence="8">Belongs to the PUF3 family.</text>
</comment>
<dbReference type="InterPro" id="IPR033712">
    <property type="entry name" value="Pumilio_RNA-bd"/>
</dbReference>
<dbReference type="OrthoDB" id="668540at2759"/>
<accession>C5FKW2</accession>
<keyword evidence="5" id="KW-0677">Repeat</keyword>
<feature type="region of interest" description="Disordered" evidence="11">
    <location>
        <begin position="249"/>
        <end position="271"/>
    </location>
</feature>
<feature type="region of interest" description="Disordered" evidence="11">
    <location>
        <begin position="475"/>
        <end position="495"/>
    </location>
</feature>
<feature type="repeat" description="Pumilio" evidence="10">
    <location>
        <begin position="769"/>
        <end position="808"/>
    </location>
</feature>
<dbReference type="InterPro" id="IPR001313">
    <property type="entry name" value="Pumilio_RNA-bd_rpt"/>
</dbReference>
<evidence type="ECO:0000256" key="7">
    <source>
        <dbReference type="ARBA" id="ARBA00024893"/>
    </source>
</evidence>
<evidence type="ECO:0000256" key="2">
    <source>
        <dbReference type="ARBA" id="ARBA00022490"/>
    </source>
</evidence>
<evidence type="ECO:0000259" key="12">
    <source>
        <dbReference type="PROSITE" id="PS50303"/>
    </source>
</evidence>
<dbReference type="Proteomes" id="UP000002035">
    <property type="component" value="Unassembled WGS sequence"/>
</dbReference>
<reference evidence="14" key="1">
    <citation type="journal article" date="2012" name="MBio">
        <title>Comparative genome analysis of Trichophyton rubrum and related dermatophytes reveals candidate genes involved in infection.</title>
        <authorList>
            <person name="Martinez D.A."/>
            <person name="Oliver B.G."/>
            <person name="Graeser Y."/>
            <person name="Goldberg J.M."/>
            <person name="Li W."/>
            <person name="Martinez-Rossi N.M."/>
            <person name="Monod M."/>
            <person name="Shelest E."/>
            <person name="Barton R.C."/>
            <person name="Birch E."/>
            <person name="Brakhage A.A."/>
            <person name="Chen Z."/>
            <person name="Gurr S.J."/>
            <person name="Heiman D."/>
            <person name="Heitman J."/>
            <person name="Kosti I."/>
            <person name="Rossi A."/>
            <person name="Saif S."/>
            <person name="Samalova M."/>
            <person name="Saunders C.W."/>
            <person name="Shea T."/>
            <person name="Summerbell R.C."/>
            <person name="Xu J."/>
            <person name="Young S."/>
            <person name="Zeng Q."/>
            <person name="Birren B.W."/>
            <person name="Cuomo C.A."/>
            <person name="White T.C."/>
        </authorList>
    </citation>
    <scope>NUCLEOTIDE SEQUENCE [LARGE SCALE GENOMIC DNA]</scope>
    <source>
        <strain evidence="14">ATCC MYA-4605 / CBS 113480</strain>
    </source>
</reference>
<dbReference type="SMART" id="SM00025">
    <property type="entry name" value="Pumilio"/>
    <property type="match status" value="8"/>
</dbReference>
<comment type="subcellular location">
    <subcellularLocation>
        <location evidence="1">Cytoplasm</location>
    </subcellularLocation>
</comment>
<feature type="repeat" description="Pumilio" evidence="10">
    <location>
        <begin position="586"/>
        <end position="621"/>
    </location>
</feature>
<keyword evidence="4" id="KW-0698">rRNA processing</keyword>
<dbReference type="VEuPathDB" id="FungiDB:MCYG_03153"/>
<feature type="compositionally biased region" description="Low complexity" evidence="11">
    <location>
        <begin position="78"/>
        <end position="89"/>
    </location>
</feature>
<feature type="domain" description="PUM-HD" evidence="12">
    <location>
        <begin position="492"/>
        <end position="834"/>
    </location>
</feature>
<dbReference type="PROSITE" id="PS50303">
    <property type="entry name" value="PUM_HD"/>
    <property type="match status" value="1"/>
</dbReference>
<dbReference type="eggNOG" id="KOG1488">
    <property type="taxonomic scope" value="Eukaryota"/>
</dbReference>
<feature type="region of interest" description="Disordered" evidence="11">
    <location>
        <begin position="150"/>
        <end position="183"/>
    </location>
</feature>
<feature type="repeat" description="Pumilio" evidence="10">
    <location>
        <begin position="658"/>
        <end position="693"/>
    </location>
</feature>
<evidence type="ECO:0000256" key="1">
    <source>
        <dbReference type="ARBA" id="ARBA00004496"/>
    </source>
</evidence>
<dbReference type="CDD" id="cd07920">
    <property type="entry name" value="Pumilio"/>
    <property type="match status" value="1"/>
</dbReference>
<evidence type="ECO:0000256" key="9">
    <source>
        <dbReference type="ARBA" id="ARBA00081811"/>
    </source>
</evidence>
<feature type="repeat" description="Pumilio" evidence="10">
    <location>
        <begin position="694"/>
        <end position="729"/>
    </location>
</feature>
<evidence type="ECO:0000313" key="13">
    <source>
        <dbReference type="EMBL" id="EEQ30334.1"/>
    </source>
</evidence>
<keyword evidence="2" id="KW-0963">Cytoplasm</keyword>
<evidence type="ECO:0000256" key="6">
    <source>
        <dbReference type="ARBA" id="ARBA00022884"/>
    </source>
</evidence>
<dbReference type="PANTHER" id="PTHR12537">
    <property type="entry name" value="RNA BINDING PROTEIN PUMILIO-RELATED"/>
    <property type="match status" value="1"/>
</dbReference>
<dbReference type="InterPro" id="IPR016024">
    <property type="entry name" value="ARM-type_fold"/>
</dbReference>
<keyword evidence="14" id="KW-1185">Reference proteome</keyword>
<evidence type="ECO:0000256" key="10">
    <source>
        <dbReference type="PROSITE-ProRule" id="PRU00317"/>
    </source>
</evidence>
<dbReference type="GO" id="GO:0000288">
    <property type="term" value="P:nuclear-transcribed mRNA catabolic process, deadenylation-dependent decay"/>
    <property type="evidence" value="ECO:0007669"/>
    <property type="project" value="TreeGrafter"/>
</dbReference>
<evidence type="ECO:0000256" key="11">
    <source>
        <dbReference type="SAM" id="MobiDB-lite"/>
    </source>
</evidence>
<dbReference type="Gene3D" id="1.25.10.10">
    <property type="entry name" value="Leucine-rich Repeat Variant"/>
    <property type="match status" value="1"/>
</dbReference>
<dbReference type="PROSITE" id="PS50302">
    <property type="entry name" value="PUM"/>
    <property type="match status" value="7"/>
</dbReference>
<feature type="region of interest" description="Disordered" evidence="11">
    <location>
        <begin position="77"/>
        <end position="136"/>
    </location>
</feature>
<dbReference type="GO" id="GO:0003730">
    <property type="term" value="F:mRNA 3'-UTR binding"/>
    <property type="evidence" value="ECO:0007669"/>
    <property type="project" value="TreeGrafter"/>
</dbReference>
<evidence type="ECO:0000256" key="8">
    <source>
        <dbReference type="ARBA" id="ARBA00060736"/>
    </source>
</evidence>
<dbReference type="HOGENOM" id="CLU_004017_4_2_1"/>
<feature type="compositionally biased region" description="Low complexity" evidence="11">
    <location>
        <begin position="112"/>
        <end position="121"/>
    </location>
</feature>
<name>C5FKW2_ARTOC</name>
<dbReference type="AlphaFoldDB" id="C5FKW2"/>
<feature type="compositionally biased region" description="Polar residues" evidence="11">
    <location>
        <begin position="249"/>
        <end position="266"/>
    </location>
</feature>
<sequence>MAAIGIPNAAPQQTLNISVTQARTNGRNSASSVGYASERVTLQTSTALGNGGWNNNIWSRTPITGISSTMVESVHPKAATTAGGDAVTGSRSLLPSSEAEGWAGQSLPWNCSPSSSSHASSVNPGGNTPPGHSATVNSISRSEAFSYLPASQSSTSNTRVPNWGHYHTSSGSTPSSATAFDNSVGRSSQHASINMITNGNGTHNGLPGQETPVNPFDHNNTLPFREAPRPNDQASYFPPTSTMSLASMTPSSSHFGTGTPRHSISTGHGRPSLAEDELAAALSKIDVNVAGALAEHRQQALPPRPSFQQRASYDAVLSRANYVMDAEETHPQYATYSRNLSSPSVTLPSLIRRQERAHRSLEQQRNSIPGYYSSVDGQIQEPMSQGMYSPRFRYPTNDRVQSPEEQAEILAQGLRAIQQQQHEQAYPSVPMSQLPGGIHLPPGYRYATFQPAQPNGVHPVQLPVYPITGFGPVSPSLVQKPSTSDQDSNQATRSPVLQEFRANNKGNKRYELKDIYGHIVEFCGDQHGSRFIQLKLETANSDEKERVFQEIRPNAVQLMMDLFGNYVIQKLFEHGNQAQKRLLAQQMQGHIYSLSVQTYGCRTVQKALEHVLVEQQATMVKELEDSVMKCVTNQNGNHVIQKAIERVPNEHIRFIIDEFRGQIPRYATHTYGCRVIQRMLEHCPLADRLSILAEIHACTPSLISDQYGNYVIQHIIEFGEEADKNKIISIVLGQAVHFSKHKFASNVVEKSITFGTLEQRLGITRILSAVNEKGEGPLLGLMRDQYGNYVIQKSLSVLEGSDYKMLVSRIMPLMPLLKKCSYGKQIAGIEGHLHKYGRPTSSSPSSPVDSNKALDLDVDNNVNGLTYTRDNSPIYDLSPVTADRSSIPSANTSVLEECQHELTKEDGGAILKPAVV</sequence>
<dbReference type="GeneID" id="9230329"/>